<dbReference type="RefSeq" id="WP_091490907.1">
    <property type="nucleotide sequence ID" value="NZ_FOMH01000002.1"/>
</dbReference>
<sequence length="417" mass="47610">MKNYFKMMLLMLLLIVQNTMAQDSKRLLDTKDRKAIVSAVKAHIEKSYINLDLSKRMIIELDKNLKSNKYQKITSPIEFSEIVTEDLQSISKDLHLKIRFEPEHIAREKNVISQQAQLEMEKRMALQMAEINYGFKEVKILDGNIGYLSLNQFADIKYAEETVAAAMNFLSNTSAIIIDLRANGGGVPSMMQLLSSYFFDEKPVLLSDFYERETNEKTQLYSFENVNGKRSADKPLYILTSKRTFSASEAFTYTLKHLDRATVVGETTKGGANRTKRINIDNGFTISVPYLQPINPVTKTNWEAKGVQPNIETSEKDAFVYAYIDAVKKTMKKNTSNVLNKIGYAFMQDKQMDNALIVFRENVKLFPNDSNSWDSLGEAYFLNEDKENALKSYKKSFELDSGSESAKAMIQKLESMN</sequence>
<dbReference type="Pfam" id="PF13181">
    <property type="entry name" value="TPR_8"/>
    <property type="match status" value="1"/>
</dbReference>
<dbReference type="SUPFAM" id="SSF48452">
    <property type="entry name" value="TPR-like"/>
    <property type="match status" value="1"/>
</dbReference>
<evidence type="ECO:0000313" key="5">
    <source>
        <dbReference type="Proteomes" id="UP000199672"/>
    </source>
</evidence>
<dbReference type="InterPro" id="IPR029045">
    <property type="entry name" value="ClpP/crotonase-like_dom_sf"/>
</dbReference>
<dbReference type="EMBL" id="FOMH01000002">
    <property type="protein sequence ID" value="SFC74773.1"/>
    <property type="molecule type" value="Genomic_DNA"/>
</dbReference>
<dbReference type="InterPro" id="IPR005151">
    <property type="entry name" value="Tail-specific_protease"/>
</dbReference>
<dbReference type="GO" id="GO:0008236">
    <property type="term" value="F:serine-type peptidase activity"/>
    <property type="evidence" value="ECO:0007669"/>
    <property type="project" value="InterPro"/>
</dbReference>
<dbReference type="Gene3D" id="3.30.750.44">
    <property type="match status" value="1"/>
</dbReference>
<dbReference type="PROSITE" id="PS50005">
    <property type="entry name" value="TPR"/>
    <property type="match status" value="2"/>
</dbReference>
<dbReference type="OrthoDB" id="6397760at2"/>
<evidence type="ECO:0000313" key="4">
    <source>
        <dbReference type="EMBL" id="SFC74773.1"/>
    </source>
</evidence>
<dbReference type="SMART" id="SM00245">
    <property type="entry name" value="TSPc"/>
    <property type="match status" value="1"/>
</dbReference>
<feature type="chain" id="PRO_5011452592" evidence="2">
    <location>
        <begin position="22"/>
        <end position="417"/>
    </location>
</feature>
<reference evidence="5" key="1">
    <citation type="submission" date="2016-10" db="EMBL/GenBank/DDBJ databases">
        <authorList>
            <person name="Varghese N."/>
            <person name="Submissions S."/>
        </authorList>
    </citation>
    <scope>NUCLEOTIDE SEQUENCE [LARGE SCALE GENOMIC DNA]</scope>
    <source>
        <strain evidence="5">CGMCC 1.10370</strain>
    </source>
</reference>
<protein>
    <submittedName>
        <fullName evidence="4">Tetratricopeptide repeat-containing protein</fullName>
    </submittedName>
</protein>
<dbReference type="InterPro" id="IPR019734">
    <property type="entry name" value="TPR_rpt"/>
</dbReference>
<keyword evidence="5" id="KW-1185">Reference proteome</keyword>
<dbReference type="SUPFAM" id="SSF52096">
    <property type="entry name" value="ClpP/crotonase"/>
    <property type="match status" value="1"/>
</dbReference>
<dbReference type="PANTHER" id="PTHR11261">
    <property type="entry name" value="INTERPHOTORECEPTOR RETINOID-BINDING PROTEIN"/>
    <property type="match status" value="1"/>
</dbReference>
<dbReference type="PANTHER" id="PTHR11261:SF3">
    <property type="entry name" value="RETINOL-BINDING PROTEIN 3"/>
    <property type="match status" value="1"/>
</dbReference>
<dbReference type="InterPro" id="IPR011990">
    <property type="entry name" value="TPR-like_helical_dom_sf"/>
</dbReference>
<evidence type="ECO:0000256" key="1">
    <source>
        <dbReference type="PROSITE-ProRule" id="PRU00339"/>
    </source>
</evidence>
<keyword evidence="2" id="KW-0732">Signal</keyword>
<evidence type="ECO:0000256" key="2">
    <source>
        <dbReference type="SAM" id="SignalP"/>
    </source>
</evidence>
<dbReference type="Pfam" id="PF03572">
    <property type="entry name" value="Peptidase_S41"/>
    <property type="match status" value="1"/>
</dbReference>
<dbReference type="Proteomes" id="UP000199672">
    <property type="component" value="Unassembled WGS sequence"/>
</dbReference>
<feature type="repeat" description="TPR" evidence="1">
    <location>
        <begin position="336"/>
        <end position="369"/>
    </location>
</feature>
<dbReference type="SMART" id="SM00028">
    <property type="entry name" value="TPR"/>
    <property type="match status" value="2"/>
</dbReference>
<dbReference type="STRING" id="739143.SAMN05216297_102127"/>
<feature type="signal peptide" evidence="2">
    <location>
        <begin position="1"/>
        <end position="21"/>
    </location>
</feature>
<dbReference type="Pfam" id="PF11918">
    <property type="entry name" value="Peptidase_S41_N"/>
    <property type="match status" value="1"/>
</dbReference>
<dbReference type="GO" id="GO:0006508">
    <property type="term" value="P:proteolysis"/>
    <property type="evidence" value="ECO:0007669"/>
    <property type="project" value="InterPro"/>
</dbReference>
<evidence type="ECO:0000259" key="3">
    <source>
        <dbReference type="SMART" id="SM00245"/>
    </source>
</evidence>
<dbReference type="Gene3D" id="1.25.40.10">
    <property type="entry name" value="Tetratricopeptide repeat domain"/>
    <property type="match status" value="1"/>
</dbReference>
<keyword evidence="1" id="KW-0802">TPR repeat</keyword>
<gene>
    <name evidence="4" type="ORF">SAMN05216297_102127</name>
</gene>
<dbReference type="CDD" id="cd07563">
    <property type="entry name" value="Peptidase_S41_IRBP"/>
    <property type="match status" value="1"/>
</dbReference>
<accession>A0A1I1LWS4</accession>
<name>A0A1I1LWS4_9FLAO</name>
<dbReference type="AlphaFoldDB" id="A0A1I1LWS4"/>
<proteinExistence type="predicted"/>
<dbReference type="Gene3D" id="3.90.226.10">
    <property type="entry name" value="2-enoyl-CoA Hydratase, Chain A, domain 1"/>
    <property type="match status" value="1"/>
</dbReference>
<organism evidence="4 5">
    <name type="scientific">Flavobacterium phragmitis</name>
    <dbReference type="NCBI Taxonomy" id="739143"/>
    <lineage>
        <taxon>Bacteria</taxon>
        <taxon>Pseudomonadati</taxon>
        <taxon>Bacteroidota</taxon>
        <taxon>Flavobacteriia</taxon>
        <taxon>Flavobacteriales</taxon>
        <taxon>Flavobacteriaceae</taxon>
        <taxon>Flavobacterium</taxon>
    </lineage>
</organism>
<feature type="repeat" description="TPR" evidence="1">
    <location>
        <begin position="370"/>
        <end position="403"/>
    </location>
</feature>
<feature type="domain" description="Tail specific protease" evidence="3">
    <location>
        <begin position="117"/>
        <end position="314"/>
    </location>
</feature>